<accession>A0A844M325</accession>
<dbReference type="PANTHER" id="PTHR48100">
    <property type="entry name" value="BROAD-SPECIFICITY PHOSPHATASE YOR283W-RELATED"/>
    <property type="match status" value="1"/>
</dbReference>
<dbReference type="Proteomes" id="UP000442109">
    <property type="component" value="Unassembled WGS sequence"/>
</dbReference>
<sequence>MVDFWLRIFLVRHGHVAYFDKQNKPVNPKYASLSPQGVEQIRLLAEGLKDISFESIYSSTMPRSIQTAEILTQYQPSKEVIAVDSIREIKSGRLRDVPTDKAQTELKEAYLLQTNQLQHFLQGESWESFSSRVIEWFEQAVVSDSSRQNILISSHDVVNRIIINWMLDKHLADIYTQEQDYGCLNILDIHVKNNRIFRKRIKLQNFTIYNPFKTGLFDSAMDDVYNMYVRNNGFKT</sequence>
<dbReference type="GO" id="GO:0016791">
    <property type="term" value="F:phosphatase activity"/>
    <property type="evidence" value="ECO:0007669"/>
    <property type="project" value="TreeGrafter"/>
</dbReference>
<keyword evidence="3" id="KW-1185">Reference proteome</keyword>
<proteinExistence type="predicted"/>
<dbReference type="Gene3D" id="3.40.50.1240">
    <property type="entry name" value="Phosphoglycerate mutase-like"/>
    <property type="match status" value="1"/>
</dbReference>
<dbReference type="InterPro" id="IPR050275">
    <property type="entry name" value="PGM_Phosphatase"/>
</dbReference>
<dbReference type="EMBL" id="WFKQ01000015">
    <property type="protein sequence ID" value="MUG33372.1"/>
    <property type="molecule type" value="Genomic_DNA"/>
</dbReference>
<dbReference type="SUPFAM" id="SSF53254">
    <property type="entry name" value="Phosphoglycerate mutase-like"/>
    <property type="match status" value="1"/>
</dbReference>
<dbReference type="CDD" id="cd07067">
    <property type="entry name" value="HP_PGM_like"/>
    <property type="match status" value="1"/>
</dbReference>
<dbReference type="AlphaFoldDB" id="A0A844M325"/>
<organism evidence="2 3">
    <name type="scientific">Psychrobacter sanguinis</name>
    <dbReference type="NCBI Taxonomy" id="861445"/>
    <lineage>
        <taxon>Bacteria</taxon>
        <taxon>Pseudomonadati</taxon>
        <taxon>Pseudomonadota</taxon>
        <taxon>Gammaproteobacteria</taxon>
        <taxon>Moraxellales</taxon>
        <taxon>Moraxellaceae</taxon>
        <taxon>Psychrobacter</taxon>
    </lineage>
</organism>
<evidence type="ECO:0000256" key="1">
    <source>
        <dbReference type="PIRSR" id="PIRSR613078-2"/>
    </source>
</evidence>
<name>A0A844M325_9GAMM</name>
<dbReference type="OrthoDB" id="9781415at2"/>
<dbReference type="InterPro" id="IPR029033">
    <property type="entry name" value="His_PPase_superfam"/>
</dbReference>
<dbReference type="GO" id="GO:0005737">
    <property type="term" value="C:cytoplasm"/>
    <property type="evidence" value="ECO:0007669"/>
    <property type="project" value="TreeGrafter"/>
</dbReference>
<protein>
    <submittedName>
        <fullName evidence="2">Histidine phosphatase family protein</fullName>
    </submittedName>
</protein>
<dbReference type="RefSeq" id="WP_155587727.1">
    <property type="nucleotide sequence ID" value="NZ_WFKQ01000015.1"/>
</dbReference>
<dbReference type="Pfam" id="PF00300">
    <property type="entry name" value="His_Phos_1"/>
    <property type="match status" value="1"/>
</dbReference>
<reference evidence="2 3" key="1">
    <citation type="journal article" date="2019" name="PLoS ONE">
        <title>Pup mortality in New Zealand sea lions (Phocarctos hookeri) at Enderby Island, Auckland Islands, 2013-18.</title>
        <authorList>
            <person name="Michael S.A."/>
            <person name="Hayman D.T.S."/>
            <person name="Gray R."/>
            <person name="Zhang J."/>
            <person name="Rogers L."/>
            <person name="Roe W.D."/>
        </authorList>
    </citation>
    <scope>NUCLEOTIDE SEQUENCE [LARGE SCALE GENOMIC DNA]</scope>
    <source>
        <strain evidence="2 3">SM868</strain>
    </source>
</reference>
<dbReference type="SMART" id="SM00855">
    <property type="entry name" value="PGAM"/>
    <property type="match status" value="1"/>
</dbReference>
<dbReference type="InterPro" id="IPR013078">
    <property type="entry name" value="His_Pase_superF_clade-1"/>
</dbReference>
<evidence type="ECO:0000313" key="3">
    <source>
        <dbReference type="Proteomes" id="UP000442109"/>
    </source>
</evidence>
<comment type="caution">
    <text evidence="2">The sequence shown here is derived from an EMBL/GenBank/DDBJ whole genome shotgun (WGS) entry which is preliminary data.</text>
</comment>
<evidence type="ECO:0000313" key="2">
    <source>
        <dbReference type="EMBL" id="MUG33372.1"/>
    </source>
</evidence>
<feature type="binding site" evidence="1">
    <location>
        <position position="63"/>
    </location>
    <ligand>
        <name>substrate</name>
    </ligand>
</feature>
<gene>
    <name evidence="2" type="ORF">GB996_11330</name>
</gene>
<dbReference type="PANTHER" id="PTHR48100:SF1">
    <property type="entry name" value="HISTIDINE PHOSPHATASE FAMILY PROTEIN-RELATED"/>
    <property type="match status" value="1"/>
</dbReference>